<dbReference type="AlphaFoldDB" id="A0A0T6AUJ0"/>
<keyword evidence="2" id="KW-1185">Reference proteome</keyword>
<reference evidence="1 2" key="1">
    <citation type="submission" date="2015-09" db="EMBL/GenBank/DDBJ databases">
        <title>Draft genome of the scarab beetle Oryctes borbonicus.</title>
        <authorList>
            <person name="Meyer J.M."/>
            <person name="Markov G.V."/>
            <person name="Baskaran P."/>
            <person name="Herrmann M."/>
            <person name="Sommer R.J."/>
            <person name="Roedelsperger C."/>
        </authorList>
    </citation>
    <scope>NUCLEOTIDE SEQUENCE [LARGE SCALE GENOMIC DNA]</scope>
    <source>
        <strain evidence="1">OB123</strain>
        <tissue evidence="1">Whole animal</tissue>
    </source>
</reference>
<dbReference type="Proteomes" id="UP000051574">
    <property type="component" value="Unassembled WGS sequence"/>
</dbReference>
<evidence type="ECO:0000313" key="2">
    <source>
        <dbReference type="Proteomes" id="UP000051574"/>
    </source>
</evidence>
<protein>
    <submittedName>
        <fullName evidence="1">Uncharacterized protein</fullName>
    </submittedName>
</protein>
<proteinExistence type="predicted"/>
<name>A0A0T6AUJ0_9SCAR</name>
<evidence type="ECO:0000313" key="1">
    <source>
        <dbReference type="EMBL" id="KRT78549.1"/>
    </source>
</evidence>
<gene>
    <name evidence="1" type="ORF">AMK59_8753</name>
</gene>
<comment type="caution">
    <text evidence="1">The sequence shown here is derived from an EMBL/GenBank/DDBJ whole genome shotgun (WGS) entry which is preliminary data.</text>
</comment>
<dbReference type="InterPro" id="IPR043502">
    <property type="entry name" value="DNA/RNA_pol_sf"/>
</dbReference>
<dbReference type="EMBL" id="LJIG01022820">
    <property type="protein sequence ID" value="KRT78549.1"/>
    <property type="molecule type" value="Genomic_DNA"/>
</dbReference>
<sequence length="112" mass="13375">MPFRLNGPATFMRYIHLIFRYRTKSGDNLYKQCIYNYKMIEKNLKILKQALYRMKAILLELGIDKCSFLQQKLDYSVSKNEIRSSKKNVNAISDFTIPQRYSNLHRIRSRSS</sequence>
<accession>A0A0T6AUJ0</accession>
<organism evidence="1 2">
    <name type="scientific">Oryctes borbonicus</name>
    <dbReference type="NCBI Taxonomy" id="1629725"/>
    <lineage>
        <taxon>Eukaryota</taxon>
        <taxon>Metazoa</taxon>
        <taxon>Ecdysozoa</taxon>
        <taxon>Arthropoda</taxon>
        <taxon>Hexapoda</taxon>
        <taxon>Insecta</taxon>
        <taxon>Pterygota</taxon>
        <taxon>Neoptera</taxon>
        <taxon>Endopterygota</taxon>
        <taxon>Coleoptera</taxon>
        <taxon>Polyphaga</taxon>
        <taxon>Scarabaeiformia</taxon>
        <taxon>Scarabaeidae</taxon>
        <taxon>Dynastinae</taxon>
        <taxon>Oryctes</taxon>
    </lineage>
</organism>
<dbReference type="OrthoDB" id="8050260at2759"/>
<dbReference type="SUPFAM" id="SSF56672">
    <property type="entry name" value="DNA/RNA polymerases"/>
    <property type="match status" value="1"/>
</dbReference>
<dbReference type="GO" id="GO:0071897">
    <property type="term" value="P:DNA biosynthetic process"/>
    <property type="evidence" value="ECO:0007669"/>
    <property type="project" value="UniProtKB-ARBA"/>
</dbReference>